<evidence type="ECO:0000256" key="1">
    <source>
        <dbReference type="ARBA" id="ARBA00022741"/>
    </source>
</evidence>
<dbReference type="InterPro" id="IPR027417">
    <property type="entry name" value="P-loop_NTPase"/>
</dbReference>
<organism evidence="4 5">
    <name type="scientific">Thermomonospora echinospora</name>
    <dbReference type="NCBI Taxonomy" id="1992"/>
    <lineage>
        <taxon>Bacteria</taxon>
        <taxon>Bacillati</taxon>
        <taxon>Actinomycetota</taxon>
        <taxon>Actinomycetes</taxon>
        <taxon>Streptosporangiales</taxon>
        <taxon>Thermomonosporaceae</taxon>
        <taxon>Thermomonospora</taxon>
    </lineage>
</organism>
<dbReference type="PANTHER" id="PTHR16305">
    <property type="entry name" value="TESTICULAR SOLUBLE ADENYLYL CYCLASE"/>
    <property type="match status" value="1"/>
</dbReference>
<dbReference type="SUPFAM" id="SSF46894">
    <property type="entry name" value="C-terminal effector domain of the bipartite response regulators"/>
    <property type="match status" value="1"/>
</dbReference>
<gene>
    <name evidence="4" type="ORF">SAMN04489712_1225</name>
</gene>
<dbReference type="CDD" id="cd06170">
    <property type="entry name" value="LuxR_C_like"/>
    <property type="match status" value="1"/>
</dbReference>
<dbReference type="SUPFAM" id="SSF52540">
    <property type="entry name" value="P-loop containing nucleoside triphosphate hydrolases"/>
    <property type="match status" value="1"/>
</dbReference>
<dbReference type="RefSeq" id="WP_160147170.1">
    <property type="nucleotide sequence ID" value="NZ_FNVO01000022.1"/>
</dbReference>
<dbReference type="InterPro" id="IPR016032">
    <property type="entry name" value="Sig_transdc_resp-reg_C-effctor"/>
</dbReference>
<evidence type="ECO:0000259" key="3">
    <source>
        <dbReference type="PROSITE" id="PS50043"/>
    </source>
</evidence>
<dbReference type="SMART" id="SM00421">
    <property type="entry name" value="HTH_LUXR"/>
    <property type="match status" value="1"/>
</dbReference>
<dbReference type="InterPro" id="IPR000792">
    <property type="entry name" value="Tscrpt_reg_LuxR_C"/>
</dbReference>
<keyword evidence="5" id="KW-1185">Reference proteome</keyword>
<evidence type="ECO:0000313" key="4">
    <source>
        <dbReference type="EMBL" id="SEG88450.1"/>
    </source>
</evidence>
<dbReference type="Pfam" id="PF13191">
    <property type="entry name" value="AAA_16"/>
    <property type="match status" value="1"/>
</dbReference>
<feature type="domain" description="HTH luxR-type" evidence="3">
    <location>
        <begin position="795"/>
        <end position="860"/>
    </location>
</feature>
<dbReference type="PANTHER" id="PTHR16305:SF35">
    <property type="entry name" value="TRANSCRIPTIONAL ACTIVATOR DOMAIN"/>
    <property type="match status" value="1"/>
</dbReference>
<evidence type="ECO:0000313" key="5">
    <source>
        <dbReference type="Proteomes" id="UP000236723"/>
    </source>
</evidence>
<dbReference type="PRINTS" id="PR00038">
    <property type="entry name" value="HTHLUXR"/>
</dbReference>
<dbReference type="Gene3D" id="3.40.50.300">
    <property type="entry name" value="P-loop containing nucleotide triphosphate hydrolases"/>
    <property type="match status" value="1"/>
</dbReference>
<dbReference type="GO" id="GO:0005524">
    <property type="term" value="F:ATP binding"/>
    <property type="evidence" value="ECO:0007669"/>
    <property type="project" value="UniProtKB-KW"/>
</dbReference>
<dbReference type="OrthoDB" id="5476461at2"/>
<dbReference type="AlphaFoldDB" id="A0A1H6DT91"/>
<dbReference type="SUPFAM" id="SSF48452">
    <property type="entry name" value="TPR-like"/>
    <property type="match status" value="1"/>
</dbReference>
<reference evidence="5" key="1">
    <citation type="submission" date="2016-10" db="EMBL/GenBank/DDBJ databases">
        <authorList>
            <person name="Varghese N."/>
            <person name="Submissions S."/>
        </authorList>
    </citation>
    <scope>NUCLEOTIDE SEQUENCE [LARGE SCALE GENOMIC DNA]</scope>
    <source>
        <strain evidence="5">DSM 43163</strain>
    </source>
</reference>
<dbReference type="GO" id="GO:0005737">
    <property type="term" value="C:cytoplasm"/>
    <property type="evidence" value="ECO:0007669"/>
    <property type="project" value="TreeGrafter"/>
</dbReference>
<dbReference type="GO" id="GO:0003677">
    <property type="term" value="F:DNA binding"/>
    <property type="evidence" value="ECO:0007669"/>
    <property type="project" value="InterPro"/>
</dbReference>
<evidence type="ECO:0000256" key="2">
    <source>
        <dbReference type="ARBA" id="ARBA00022840"/>
    </source>
</evidence>
<sequence length="873" mass="94461">MGNVGAAPFLERENALGTLRDIIIGAREGSGRVVVVSGEAGIGKTTLVRRFTEGLSGDVRVLWGACDDLTVPEPLGPLREIAGQVGGGFAQVVEGHESREVGRALRAELARDMPCVCVIEDCHWADEATLDVLAYAARRTRGLPSVLLVTFRDDELSGTHRLRQVIGSVPPDDLIRLPLAPLSRAAVGEIAGADADLEALYAITAGNPFLVTETLAAGTDRVPPTVRDTVLARAARLSAAARGVLEVVSVVPTRAELWLVQAHSGTAAAIDECERSGLLVVEERTLRYRHELARRAYRESLSALRRIELNRKVLRILEDSGQELARLVHHAEAAQDHDALTRYALVAARRAAETRSHREAVALFTRALRHPDRLDPADRAAAYEALSDAAGTNNQLGPAVEARQSALALRRELGDPQKVGVNLIRLSRLHWWAGRRRAAEESAAEAVTLLEGHGPSRELAMAYGNRAALLMLVQHNREAIAVGERAMALAREVGDTETLLHAQTTVGSARMFDDPDGGRELLRQVGEQALAAHLDEAVCRAFHNIAATDVDHCRLDRAETEIEHALTVARRLEHRRFEVETLGVRAVRDLMMGRWQSAVAIVDDLFALHELSGVTHGQVLRVLATVELRRGGRQAHALVEEAWRLARPAEELQWTRPTAALRAEAAWLSGDVDGVHEATREIYPIALEYGHPWEVGDLALWRWRSGLLDGVPANCAEPHTLAIDGDWEGAARAWERIGMPYERALALCDAPEPEPVLAGLGLLDELGAVAPARVVRRKLHALGVRGVPRGPRPATRAHPAGLSTRQAEVLTLITGGLSNAEIAKAMFLTPKTVEHHVSAILRKLRVDSRAEAAEAARTLGLATAQPGGAGSPG</sequence>
<keyword evidence="2" id="KW-0067">ATP-binding</keyword>
<dbReference type="InterPro" id="IPR036388">
    <property type="entry name" value="WH-like_DNA-bd_sf"/>
</dbReference>
<dbReference type="GO" id="GO:0004016">
    <property type="term" value="F:adenylate cyclase activity"/>
    <property type="evidence" value="ECO:0007669"/>
    <property type="project" value="TreeGrafter"/>
</dbReference>
<accession>A0A1H6DT91</accession>
<keyword evidence="1" id="KW-0547">Nucleotide-binding</keyword>
<dbReference type="Gene3D" id="1.10.10.10">
    <property type="entry name" value="Winged helix-like DNA-binding domain superfamily/Winged helix DNA-binding domain"/>
    <property type="match status" value="1"/>
</dbReference>
<dbReference type="EMBL" id="FNVO01000022">
    <property type="protein sequence ID" value="SEG88450.1"/>
    <property type="molecule type" value="Genomic_DNA"/>
</dbReference>
<dbReference type="InterPro" id="IPR011990">
    <property type="entry name" value="TPR-like_helical_dom_sf"/>
</dbReference>
<dbReference type="Gene3D" id="1.25.40.10">
    <property type="entry name" value="Tetratricopeptide repeat domain"/>
    <property type="match status" value="1"/>
</dbReference>
<proteinExistence type="predicted"/>
<dbReference type="PROSITE" id="PS50043">
    <property type="entry name" value="HTH_LUXR_2"/>
    <property type="match status" value="1"/>
</dbReference>
<dbReference type="Pfam" id="PF00196">
    <property type="entry name" value="GerE"/>
    <property type="match status" value="1"/>
</dbReference>
<dbReference type="GO" id="GO:0006355">
    <property type="term" value="P:regulation of DNA-templated transcription"/>
    <property type="evidence" value="ECO:0007669"/>
    <property type="project" value="InterPro"/>
</dbReference>
<dbReference type="InterPro" id="IPR041664">
    <property type="entry name" value="AAA_16"/>
</dbReference>
<dbReference type="Proteomes" id="UP000236723">
    <property type="component" value="Unassembled WGS sequence"/>
</dbReference>
<protein>
    <submittedName>
        <fullName evidence="4">Regulatory protein, luxR family</fullName>
    </submittedName>
</protein>
<dbReference type="PROSITE" id="PS00622">
    <property type="entry name" value="HTH_LUXR_1"/>
    <property type="match status" value="1"/>
</dbReference>
<name>A0A1H6DT91_9ACTN</name>